<keyword evidence="9" id="KW-0677">Repeat</keyword>
<dbReference type="InterPro" id="IPR041204">
    <property type="entry name" value="RIG-I-like_C"/>
</dbReference>
<organism evidence="24 25">
    <name type="scientific">Pipistrellus nathusii</name>
    <name type="common">Nathusius' pipistrelle</name>
    <dbReference type="NCBI Taxonomy" id="59473"/>
    <lineage>
        <taxon>Eukaryota</taxon>
        <taxon>Metazoa</taxon>
        <taxon>Chordata</taxon>
        <taxon>Craniata</taxon>
        <taxon>Vertebrata</taxon>
        <taxon>Euteleostomi</taxon>
        <taxon>Mammalia</taxon>
        <taxon>Eutheria</taxon>
        <taxon>Laurasiatheria</taxon>
        <taxon>Chiroptera</taxon>
        <taxon>Yangochiroptera</taxon>
        <taxon>Vespertilionidae</taxon>
        <taxon>Pipistrellus</taxon>
    </lineage>
</organism>
<evidence type="ECO:0000313" key="24">
    <source>
        <dbReference type="EMBL" id="CAK6433901.1"/>
    </source>
</evidence>
<dbReference type="Gene3D" id="3.40.50.300">
    <property type="entry name" value="P-loop containing nucleotide triphosphate hydrolases"/>
    <property type="match status" value="2"/>
</dbReference>
<dbReference type="InterPro" id="IPR027417">
    <property type="entry name" value="P-loop_NTPase"/>
</dbReference>
<feature type="domain" description="RLR CTR" evidence="23">
    <location>
        <begin position="799"/>
        <end position="928"/>
    </location>
</feature>
<feature type="binding site" evidence="20">
    <location>
        <position position="867"/>
    </location>
    <ligand>
        <name>Zn(2+)</name>
        <dbReference type="ChEBI" id="CHEBI:29105"/>
    </ligand>
</feature>
<feature type="domain" description="Helicase ATP-binding" evidence="21">
    <location>
        <begin position="249"/>
        <end position="428"/>
    </location>
</feature>
<comment type="catalytic activity">
    <reaction evidence="19">
        <text>ATP + H2O = ADP + phosphate + H(+)</text>
        <dbReference type="Rhea" id="RHEA:13065"/>
        <dbReference type="ChEBI" id="CHEBI:15377"/>
        <dbReference type="ChEBI" id="CHEBI:15378"/>
        <dbReference type="ChEBI" id="CHEBI:30616"/>
        <dbReference type="ChEBI" id="CHEBI:43474"/>
        <dbReference type="ChEBI" id="CHEBI:456216"/>
        <dbReference type="EC" id="3.6.4.13"/>
    </reaction>
    <physiologicalReaction direction="left-to-right" evidence="19">
        <dbReference type="Rhea" id="RHEA:13066"/>
    </physiologicalReaction>
</comment>
<keyword evidence="5" id="KW-1017">Isopeptide bond</keyword>
<protein>
    <recommendedName>
        <fullName evidence="3">RNA helicase</fullName>
        <ecNumber evidence="3">3.6.4.13</ecNumber>
    </recommendedName>
</protein>
<evidence type="ECO:0000256" key="14">
    <source>
        <dbReference type="ARBA" id="ARBA00022840"/>
    </source>
</evidence>
<keyword evidence="17" id="KW-0694">RNA-binding</keyword>
<dbReference type="Pfam" id="PF00271">
    <property type="entry name" value="Helicase_C"/>
    <property type="match status" value="1"/>
</dbReference>
<dbReference type="Pfam" id="PF11648">
    <property type="entry name" value="RIG-I_C-RD"/>
    <property type="match status" value="1"/>
</dbReference>
<evidence type="ECO:0000256" key="16">
    <source>
        <dbReference type="ARBA" id="ARBA00022859"/>
    </source>
</evidence>
<sequence>MTAEERRNLHAFRDYVTRILDPTHVLSYMAPWLREDEVQYIQAEKNNKGVTEAATLFLKFLLGLQEEGWFRGFLDALHHAGYSGLYEAIENWDFHKIEKLEEHRLLLRRLQPEFKTRINPNDILPEISECLINQECEEIRQVCSNKGPMAGAEKLVECLLRSDKENWPKYLKLALEKEESNFNELWIMEKGAKKETKELEDEEVETSDIQIFYKEEPECQNLSQNACPPSEAAHTQSPMKPRNYQLELAGPALEGKNTIICAPTGCGKTFVALLICEHHLQKFPLGQKGKVVFFANQLPVYEQQKNVFLKHFERHGYKIAGISGAMVESISVEQIVENNDIIILTPQILVNGLKNRTIPSLSVFTLMIFDECHNTSKRHPYNVIMFHYLDQKLGGSSDPLPQVIGLTASVGVGDAKNTTEATEYICKLCASLDTSVVATVRDNVEELEEIVYKPQKFFRKVKSRTNNRFKCIISELMRETESLAKSVFGELGTVSLETLSQIQNRDFGTQRYEQWIMTFQKKCSVLGLQDKVKESRICRALFLYTSHLRILNDALIINEHARTKDALDYLKDFFNNVRTAGFDEIEQDLTRRFEERLEELESISMDPSNENPKLKDLCFILQEEYHLNPETRTILFVKTRGLVDALKKWIEGNSKLSFLKPEILTGRGKTNKDRGMTLPAQKCVLDAFRAHGEKKILIATSVADEGIDIAQCNLVILYEYVGNVIRMIQTRGRGRARGSKCFLVTSNADVIEKEKINLYKEKMMNDSILSLQAWDEKAFKKKIHQIQIHEKFIRDSQGKAEPKLDKKNKKLLCRKCKAFACHTADIRVIEESHYTVVGDAFKECFVTKLHPKPKSVGIFEKKAKVFCARQNCSHDWGIHVKYKTFEIPIIKIESFVVEDIATGEQRLYAKWRDFHFEKLPFDPTEMSK</sequence>
<gene>
    <name evidence="24" type="ORF">MPIPNATIZW_LOCUS2207</name>
</gene>
<evidence type="ECO:0000259" key="22">
    <source>
        <dbReference type="PROSITE" id="PS51194"/>
    </source>
</evidence>
<keyword evidence="13 20" id="KW-0862">Zinc</keyword>
<dbReference type="Gene3D" id="1.10.533.10">
    <property type="entry name" value="Death Domain, Fas"/>
    <property type="match status" value="2"/>
</dbReference>
<dbReference type="Gene3D" id="1.20.1320.30">
    <property type="match status" value="1"/>
</dbReference>
<evidence type="ECO:0000256" key="15">
    <source>
        <dbReference type="ARBA" id="ARBA00022843"/>
    </source>
</evidence>
<dbReference type="SMART" id="SM00490">
    <property type="entry name" value="HELICc"/>
    <property type="match status" value="1"/>
</dbReference>
<dbReference type="Pfam" id="PF16739">
    <property type="entry name" value="CARD_2"/>
    <property type="match status" value="2"/>
</dbReference>
<evidence type="ECO:0000256" key="12">
    <source>
        <dbReference type="ARBA" id="ARBA00022806"/>
    </source>
</evidence>
<evidence type="ECO:0000256" key="13">
    <source>
        <dbReference type="ARBA" id="ARBA00022833"/>
    </source>
</evidence>
<keyword evidence="18" id="KW-0051">Antiviral defense</keyword>
<dbReference type="InterPro" id="IPR038557">
    <property type="entry name" value="RLR_C_sf"/>
</dbReference>
<dbReference type="InterPro" id="IPR011029">
    <property type="entry name" value="DEATH-like_dom_sf"/>
</dbReference>
<evidence type="ECO:0000256" key="10">
    <source>
        <dbReference type="ARBA" id="ARBA00022741"/>
    </source>
</evidence>
<evidence type="ECO:0000256" key="6">
    <source>
        <dbReference type="ARBA" id="ARBA00022553"/>
    </source>
</evidence>
<keyword evidence="4" id="KW-0963">Cytoplasm</keyword>
<dbReference type="EMBL" id="OY882867">
    <property type="protein sequence ID" value="CAK6433901.1"/>
    <property type="molecule type" value="Genomic_DNA"/>
</dbReference>
<evidence type="ECO:0000313" key="25">
    <source>
        <dbReference type="Proteomes" id="UP001314169"/>
    </source>
</evidence>
<keyword evidence="7" id="KW-0399">Innate immunity</keyword>
<evidence type="ECO:0000256" key="5">
    <source>
        <dbReference type="ARBA" id="ARBA00022499"/>
    </source>
</evidence>
<reference evidence="24" key="1">
    <citation type="submission" date="2023-12" db="EMBL/GenBank/DDBJ databases">
        <authorList>
            <person name="Brown T."/>
        </authorList>
    </citation>
    <scope>NUCLEOTIDE SEQUENCE</scope>
</reference>
<evidence type="ECO:0000256" key="3">
    <source>
        <dbReference type="ARBA" id="ARBA00012552"/>
    </source>
</evidence>
<dbReference type="PROSITE" id="PS51192">
    <property type="entry name" value="HELICASE_ATP_BIND_1"/>
    <property type="match status" value="1"/>
</dbReference>
<evidence type="ECO:0000256" key="4">
    <source>
        <dbReference type="ARBA" id="ARBA00022490"/>
    </source>
</evidence>
<accession>A0ABN9ZAW5</accession>
<evidence type="ECO:0000256" key="18">
    <source>
        <dbReference type="ARBA" id="ARBA00023118"/>
    </source>
</evidence>
<dbReference type="InterPro" id="IPR021673">
    <property type="entry name" value="RLR_CTR"/>
</dbReference>
<dbReference type="InterPro" id="IPR011545">
    <property type="entry name" value="DEAD/DEAH_box_helicase_dom"/>
</dbReference>
<feature type="domain" description="Helicase C-terminal" evidence="22">
    <location>
        <begin position="613"/>
        <end position="794"/>
    </location>
</feature>
<dbReference type="EC" id="3.6.4.13" evidence="3"/>
<evidence type="ECO:0000256" key="2">
    <source>
        <dbReference type="ARBA" id="ARBA00006866"/>
    </source>
</evidence>
<feature type="binding site" evidence="20">
    <location>
        <position position="872"/>
    </location>
    <ligand>
        <name>Zn(2+)</name>
        <dbReference type="ChEBI" id="CHEBI:29105"/>
    </ligand>
</feature>
<evidence type="ECO:0000256" key="19">
    <source>
        <dbReference type="ARBA" id="ARBA00049390"/>
    </source>
</evidence>
<evidence type="ECO:0000256" key="20">
    <source>
        <dbReference type="PROSITE-ProRule" id="PRU01125"/>
    </source>
</evidence>
<evidence type="ECO:0000256" key="8">
    <source>
        <dbReference type="ARBA" id="ARBA00022723"/>
    </source>
</evidence>
<evidence type="ECO:0000256" key="11">
    <source>
        <dbReference type="ARBA" id="ARBA00022801"/>
    </source>
</evidence>
<feature type="binding site" evidence="20">
    <location>
        <position position="813"/>
    </location>
    <ligand>
        <name>Zn(2+)</name>
        <dbReference type="ChEBI" id="CHEBI:29105"/>
    </ligand>
</feature>
<keyword evidence="6" id="KW-0597">Phosphoprotein</keyword>
<keyword evidence="8 20" id="KW-0479">Metal-binding</keyword>
<keyword evidence="11" id="KW-0378">Hydrolase</keyword>
<dbReference type="InterPro" id="IPR051363">
    <property type="entry name" value="RLR_Helicase"/>
</dbReference>
<dbReference type="Proteomes" id="UP001314169">
    <property type="component" value="Chromosome 10"/>
</dbReference>
<dbReference type="InterPro" id="IPR031964">
    <property type="entry name" value="CARD_dom"/>
</dbReference>
<evidence type="ECO:0000256" key="17">
    <source>
        <dbReference type="ARBA" id="ARBA00022884"/>
    </source>
</evidence>
<dbReference type="PANTHER" id="PTHR14074">
    <property type="entry name" value="HELICASE WITH DEATH DOMAIN-RELATED"/>
    <property type="match status" value="1"/>
</dbReference>
<dbReference type="SUPFAM" id="SSF52540">
    <property type="entry name" value="P-loop containing nucleoside triphosphate hydrolases"/>
    <property type="match status" value="2"/>
</dbReference>
<evidence type="ECO:0000256" key="9">
    <source>
        <dbReference type="ARBA" id="ARBA00022737"/>
    </source>
</evidence>
<evidence type="ECO:0000256" key="1">
    <source>
        <dbReference type="ARBA" id="ARBA00004496"/>
    </source>
</evidence>
<evidence type="ECO:0000259" key="21">
    <source>
        <dbReference type="PROSITE" id="PS51192"/>
    </source>
</evidence>
<evidence type="ECO:0000256" key="7">
    <source>
        <dbReference type="ARBA" id="ARBA00022588"/>
    </source>
</evidence>
<keyword evidence="15" id="KW-0832">Ubl conjugation</keyword>
<dbReference type="InterPro" id="IPR001650">
    <property type="entry name" value="Helicase_C-like"/>
</dbReference>
<comment type="similarity">
    <text evidence="2">Belongs to the helicase family. RLR subfamily.</text>
</comment>
<proteinExistence type="inferred from homology"/>
<feature type="binding site" evidence="20">
    <location>
        <position position="816"/>
    </location>
    <ligand>
        <name>Zn(2+)</name>
        <dbReference type="ChEBI" id="CHEBI:29105"/>
    </ligand>
</feature>
<keyword evidence="16" id="KW-0391">Immunity</keyword>
<keyword evidence="25" id="KW-1185">Reference proteome</keyword>
<keyword evidence="10" id="KW-0547">Nucleotide-binding</keyword>
<dbReference type="PROSITE" id="PS51194">
    <property type="entry name" value="HELICASE_CTER"/>
    <property type="match status" value="1"/>
</dbReference>
<comment type="subcellular location">
    <subcellularLocation>
        <location evidence="1">Cytoplasm</location>
    </subcellularLocation>
</comment>
<dbReference type="CDD" id="cd18073">
    <property type="entry name" value="DEXHc_RIG-I_DDX58"/>
    <property type="match status" value="1"/>
</dbReference>
<dbReference type="Pfam" id="PF18119">
    <property type="entry name" value="RIG-I_C"/>
    <property type="match status" value="1"/>
</dbReference>
<dbReference type="PANTHER" id="PTHR14074:SF16">
    <property type="entry name" value="ANTIVIRAL INNATE IMMUNE RESPONSE RECEPTOR RIG-I"/>
    <property type="match status" value="1"/>
</dbReference>
<dbReference type="SMART" id="SM00487">
    <property type="entry name" value="DEXDc"/>
    <property type="match status" value="1"/>
</dbReference>
<dbReference type="Gene3D" id="2.170.150.30">
    <property type="entry name" value="RIG-I-like receptor, C-terminal regulatory domain"/>
    <property type="match status" value="1"/>
</dbReference>
<dbReference type="InterPro" id="IPR014001">
    <property type="entry name" value="Helicase_ATP-bd"/>
</dbReference>
<evidence type="ECO:0000259" key="23">
    <source>
        <dbReference type="PROSITE" id="PS51789"/>
    </source>
</evidence>
<keyword evidence="14" id="KW-0067">ATP-binding</keyword>
<dbReference type="Pfam" id="PF00270">
    <property type="entry name" value="DEAD"/>
    <property type="match status" value="1"/>
</dbReference>
<dbReference type="CDD" id="cd08817">
    <property type="entry name" value="CARD_RIG-I_r2"/>
    <property type="match status" value="1"/>
</dbReference>
<keyword evidence="12" id="KW-0347">Helicase</keyword>
<dbReference type="CDD" id="cd15805">
    <property type="entry name" value="RIG-I_C"/>
    <property type="match status" value="1"/>
</dbReference>
<dbReference type="InterPro" id="IPR042145">
    <property type="entry name" value="CARD_RIG-I_r2"/>
</dbReference>
<dbReference type="PROSITE" id="PS51789">
    <property type="entry name" value="RLR_CTR"/>
    <property type="match status" value="1"/>
</dbReference>
<name>A0ABN9ZAW5_PIPNA</name>